<dbReference type="InterPro" id="IPR000086">
    <property type="entry name" value="NUDIX_hydrolase_dom"/>
</dbReference>
<dbReference type="PROSITE" id="PS00893">
    <property type="entry name" value="NUDIX_BOX"/>
    <property type="match status" value="1"/>
</dbReference>
<dbReference type="PANTHER" id="PTHR43046">
    <property type="entry name" value="GDP-MANNOSE MANNOSYL HYDROLASE"/>
    <property type="match status" value="1"/>
</dbReference>
<name>A0ABT0QZ03_9MICO</name>
<dbReference type="SUPFAM" id="SSF55811">
    <property type="entry name" value="Nudix"/>
    <property type="match status" value="1"/>
</dbReference>
<dbReference type="PANTHER" id="PTHR43046:SF16">
    <property type="entry name" value="ADP-RIBOSE PYROPHOSPHATASE YJHB-RELATED"/>
    <property type="match status" value="1"/>
</dbReference>
<evidence type="ECO:0000256" key="4">
    <source>
        <dbReference type="RuleBase" id="RU003476"/>
    </source>
</evidence>
<dbReference type="Pfam" id="PF00293">
    <property type="entry name" value="NUDIX"/>
    <property type="match status" value="1"/>
</dbReference>
<accession>A0ABT0QZ03</accession>
<dbReference type="Proteomes" id="UP001203761">
    <property type="component" value="Unassembled WGS sequence"/>
</dbReference>
<comment type="cofactor">
    <cofactor evidence="1">
        <name>Mg(2+)</name>
        <dbReference type="ChEBI" id="CHEBI:18420"/>
    </cofactor>
</comment>
<protein>
    <submittedName>
        <fullName evidence="6">NUDIX hydrolase</fullName>
    </submittedName>
</protein>
<feature type="domain" description="Nudix hydrolase" evidence="5">
    <location>
        <begin position="55"/>
        <end position="182"/>
    </location>
</feature>
<reference evidence="6" key="1">
    <citation type="submission" date="2022-02" db="EMBL/GenBank/DDBJ databases">
        <authorList>
            <person name="Lee M."/>
            <person name="Kim S.-J."/>
            <person name="Jung M.-Y."/>
        </authorList>
    </citation>
    <scope>NUCLEOTIDE SEQUENCE</scope>
    <source>
        <strain evidence="6">JHP9</strain>
    </source>
</reference>
<dbReference type="InterPro" id="IPR020476">
    <property type="entry name" value="Nudix_hydrolase"/>
</dbReference>
<gene>
    <name evidence="6" type="ORF">Bequi_05685</name>
</gene>
<comment type="similarity">
    <text evidence="2 4">Belongs to the Nudix hydrolase family.</text>
</comment>
<dbReference type="EMBL" id="JAKNCJ010000002">
    <property type="protein sequence ID" value="MCL6422882.1"/>
    <property type="molecule type" value="Genomic_DNA"/>
</dbReference>
<evidence type="ECO:0000313" key="7">
    <source>
        <dbReference type="Proteomes" id="UP001203761"/>
    </source>
</evidence>
<organism evidence="6 7">
    <name type="scientific">Brachybacterium equifaecis</name>
    <dbReference type="NCBI Taxonomy" id="2910770"/>
    <lineage>
        <taxon>Bacteria</taxon>
        <taxon>Bacillati</taxon>
        <taxon>Actinomycetota</taxon>
        <taxon>Actinomycetes</taxon>
        <taxon>Micrococcales</taxon>
        <taxon>Dermabacteraceae</taxon>
        <taxon>Brachybacterium</taxon>
    </lineage>
</organism>
<evidence type="ECO:0000313" key="6">
    <source>
        <dbReference type="EMBL" id="MCL6422882.1"/>
    </source>
</evidence>
<evidence type="ECO:0000259" key="5">
    <source>
        <dbReference type="PROSITE" id="PS51462"/>
    </source>
</evidence>
<dbReference type="PRINTS" id="PR00502">
    <property type="entry name" value="NUDIXFAMILY"/>
</dbReference>
<dbReference type="InterPro" id="IPR020084">
    <property type="entry name" value="NUDIX_hydrolase_CS"/>
</dbReference>
<keyword evidence="7" id="KW-1185">Reference proteome</keyword>
<sequence length="192" mass="21820">MLADRLARARRSLRRRVRSDGFGGALDRAGRLAVRLLPAIVRRKAVWWFVRLTQPRFLVGVCSVLRSPDGRILLLEHRFWEGQKWGVPSGHMEPSETPERTAARELREECGLEVENLRVVHVEAGTENRVELWLVGEVDIDEAPHKDALDSREIQDAALLNIDDALERLHRTQASVLRRVLEKESGEQSPGA</sequence>
<evidence type="ECO:0000256" key="1">
    <source>
        <dbReference type="ARBA" id="ARBA00001946"/>
    </source>
</evidence>
<dbReference type="PROSITE" id="PS51462">
    <property type="entry name" value="NUDIX"/>
    <property type="match status" value="1"/>
</dbReference>
<keyword evidence="3 4" id="KW-0378">Hydrolase</keyword>
<dbReference type="RefSeq" id="WP_249736992.1">
    <property type="nucleotide sequence ID" value="NZ_JAKNCJ010000002.1"/>
</dbReference>
<evidence type="ECO:0000256" key="3">
    <source>
        <dbReference type="ARBA" id="ARBA00022801"/>
    </source>
</evidence>
<dbReference type="GO" id="GO:0016787">
    <property type="term" value="F:hydrolase activity"/>
    <property type="evidence" value="ECO:0007669"/>
    <property type="project" value="UniProtKB-KW"/>
</dbReference>
<evidence type="ECO:0000256" key="2">
    <source>
        <dbReference type="ARBA" id="ARBA00005582"/>
    </source>
</evidence>
<proteinExistence type="inferred from homology"/>
<comment type="caution">
    <text evidence="6">The sequence shown here is derived from an EMBL/GenBank/DDBJ whole genome shotgun (WGS) entry which is preliminary data.</text>
</comment>
<dbReference type="Gene3D" id="3.90.79.10">
    <property type="entry name" value="Nucleoside Triphosphate Pyrophosphohydrolase"/>
    <property type="match status" value="1"/>
</dbReference>
<dbReference type="InterPro" id="IPR015797">
    <property type="entry name" value="NUDIX_hydrolase-like_dom_sf"/>
</dbReference>